<comment type="caution">
    <text evidence="4">The sequence shown here is derived from an EMBL/GenBank/DDBJ whole genome shotgun (WGS) entry which is preliminary data.</text>
</comment>
<protein>
    <submittedName>
        <fullName evidence="4">Alpha/beta fold hydrolase</fullName>
    </submittedName>
</protein>
<dbReference type="InterPro" id="IPR022742">
    <property type="entry name" value="Hydrolase_4"/>
</dbReference>
<comment type="similarity">
    <text evidence="1">Belongs to the AB hydrolase superfamily.</text>
</comment>
<organism evidence="4 5">
    <name type="scientific">Arthrobacter crusticola</name>
    <dbReference type="NCBI Taxonomy" id="2547960"/>
    <lineage>
        <taxon>Bacteria</taxon>
        <taxon>Bacillati</taxon>
        <taxon>Actinomycetota</taxon>
        <taxon>Actinomycetes</taxon>
        <taxon>Micrococcales</taxon>
        <taxon>Micrococcaceae</taxon>
        <taxon>Arthrobacter</taxon>
    </lineage>
</organism>
<keyword evidence="5" id="KW-1185">Reference proteome</keyword>
<dbReference type="Proteomes" id="UP000295411">
    <property type="component" value="Unassembled WGS sequence"/>
</dbReference>
<dbReference type="PANTHER" id="PTHR22946:SF9">
    <property type="entry name" value="POLYKETIDE TRANSFERASE AF380"/>
    <property type="match status" value="1"/>
</dbReference>
<dbReference type="InterPro" id="IPR050261">
    <property type="entry name" value="FrsA_esterase"/>
</dbReference>
<dbReference type="InterPro" id="IPR029058">
    <property type="entry name" value="AB_hydrolase_fold"/>
</dbReference>
<accession>A0A4R5U0L8</accession>
<dbReference type="PANTHER" id="PTHR22946">
    <property type="entry name" value="DIENELACTONE HYDROLASE DOMAIN-CONTAINING PROTEIN-RELATED"/>
    <property type="match status" value="1"/>
</dbReference>
<gene>
    <name evidence="4" type="ORF">E2F48_06975</name>
</gene>
<evidence type="ECO:0000256" key="1">
    <source>
        <dbReference type="ARBA" id="ARBA00008645"/>
    </source>
</evidence>
<evidence type="ECO:0000259" key="3">
    <source>
        <dbReference type="Pfam" id="PF12146"/>
    </source>
</evidence>
<dbReference type="OrthoDB" id="3366509at2"/>
<dbReference type="Pfam" id="PF12146">
    <property type="entry name" value="Hydrolase_4"/>
    <property type="match status" value="1"/>
</dbReference>
<dbReference type="SUPFAM" id="SSF53474">
    <property type="entry name" value="alpha/beta-Hydrolases"/>
    <property type="match status" value="1"/>
</dbReference>
<evidence type="ECO:0000313" key="4">
    <source>
        <dbReference type="EMBL" id="TDK27083.1"/>
    </source>
</evidence>
<dbReference type="EMBL" id="SMTK01000002">
    <property type="protein sequence ID" value="TDK27083.1"/>
    <property type="molecule type" value="Genomic_DNA"/>
</dbReference>
<proteinExistence type="inferred from homology"/>
<sequence>MGGTPRRPARAVVPADPVLTVRAPRGEVTAVALVLHGGRAHSFDPVRSRHLSPSRMIPFASILHRRGGPLGLAVMALRNRVRGWNGPEMSALQDARWALERIRQQHPGVPIYLVGHSMGGLTAICAADDPQVRAVAALAPWLESNTPVDPVKDRHLLIVHGDTDRWTSPRQSRRFAERALPLAASVNYVSVRNAGHFMFRKVGSWHGLTASFILSRFAADTGAGVEPAHLRLARTLLTADEPLAIRV</sequence>
<reference evidence="4 5" key="1">
    <citation type="submission" date="2019-03" db="EMBL/GenBank/DDBJ databases">
        <title>Arthrobacter sp. nov., an bacterium isolated from biocrust in Mu Us Desert.</title>
        <authorList>
            <person name="Lixiong L."/>
        </authorList>
    </citation>
    <scope>NUCLEOTIDE SEQUENCE [LARGE SCALE GENOMIC DNA]</scope>
    <source>
        <strain evidence="4 5">SLN-3</strain>
    </source>
</reference>
<dbReference type="AlphaFoldDB" id="A0A4R5U0L8"/>
<feature type="domain" description="Serine aminopeptidase S33" evidence="3">
    <location>
        <begin position="90"/>
        <end position="148"/>
    </location>
</feature>
<evidence type="ECO:0000313" key="5">
    <source>
        <dbReference type="Proteomes" id="UP000295411"/>
    </source>
</evidence>
<keyword evidence="2 4" id="KW-0378">Hydrolase</keyword>
<dbReference type="GO" id="GO:0052689">
    <property type="term" value="F:carboxylic ester hydrolase activity"/>
    <property type="evidence" value="ECO:0007669"/>
    <property type="project" value="UniProtKB-ARBA"/>
</dbReference>
<evidence type="ECO:0000256" key="2">
    <source>
        <dbReference type="ARBA" id="ARBA00022801"/>
    </source>
</evidence>
<name>A0A4R5U0L8_9MICC</name>
<dbReference type="Gene3D" id="3.40.50.1820">
    <property type="entry name" value="alpha/beta hydrolase"/>
    <property type="match status" value="1"/>
</dbReference>